<organism evidence="2">
    <name type="scientific">viral metagenome</name>
    <dbReference type="NCBI Taxonomy" id="1070528"/>
    <lineage>
        <taxon>unclassified sequences</taxon>
        <taxon>metagenomes</taxon>
        <taxon>organismal metagenomes</taxon>
    </lineage>
</organism>
<keyword evidence="1" id="KW-0812">Transmembrane</keyword>
<proteinExistence type="predicted"/>
<protein>
    <submittedName>
        <fullName evidence="2">Uncharacterized protein</fullName>
    </submittedName>
</protein>
<dbReference type="EMBL" id="MT144742">
    <property type="protein sequence ID" value="QJH98605.1"/>
    <property type="molecule type" value="Genomic_DNA"/>
</dbReference>
<reference evidence="2" key="1">
    <citation type="submission" date="2020-03" db="EMBL/GenBank/DDBJ databases">
        <title>The deep terrestrial virosphere.</title>
        <authorList>
            <person name="Holmfeldt K."/>
            <person name="Nilsson E."/>
            <person name="Simone D."/>
            <person name="Lopez-Fernandez M."/>
            <person name="Wu X."/>
            <person name="de Brujin I."/>
            <person name="Lundin D."/>
            <person name="Andersson A."/>
            <person name="Bertilsson S."/>
            <person name="Dopson M."/>
        </authorList>
    </citation>
    <scope>NUCLEOTIDE SEQUENCE</scope>
    <source>
        <strain evidence="2">TM448B01345</strain>
    </source>
</reference>
<accession>A0A6M3XQN8</accession>
<dbReference type="AlphaFoldDB" id="A0A6M3XQN8"/>
<sequence>MRIWLTGDALRSIVMIMEEKKWYQSKTVWGIVLLLVGLAMTILNVSSGAAVTLIGLALSLLGLRTANAQLVK</sequence>
<evidence type="ECO:0000256" key="1">
    <source>
        <dbReference type="SAM" id="Phobius"/>
    </source>
</evidence>
<keyword evidence="1" id="KW-1133">Transmembrane helix</keyword>
<keyword evidence="1" id="KW-0472">Membrane</keyword>
<gene>
    <name evidence="2" type="ORF">TM448B01345_0023</name>
</gene>
<feature type="transmembrane region" description="Helical" evidence="1">
    <location>
        <begin position="27"/>
        <end position="43"/>
    </location>
</feature>
<name>A0A6M3XQN8_9ZZZZ</name>
<evidence type="ECO:0000313" key="2">
    <source>
        <dbReference type="EMBL" id="QJH98605.1"/>
    </source>
</evidence>